<name>A0A2N3HJU5_9FLAO</name>
<reference evidence="1 2" key="1">
    <citation type="submission" date="2017-12" db="EMBL/GenBank/DDBJ databases">
        <title>Confluentibacter flavum sp. nov., isolated from the saline lake.</title>
        <authorList>
            <person name="Yu L."/>
        </authorList>
    </citation>
    <scope>NUCLEOTIDE SEQUENCE [LARGE SCALE GENOMIC DNA]</scope>
    <source>
        <strain evidence="1 2">3B</strain>
    </source>
</reference>
<evidence type="ECO:0000313" key="1">
    <source>
        <dbReference type="EMBL" id="PKQ45217.1"/>
    </source>
</evidence>
<gene>
    <name evidence="1" type="ORF">CSW08_09385</name>
</gene>
<keyword evidence="2" id="KW-1185">Reference proteome</keyword>
<proteinExistence type="predicted"/>
<organism evidence="1 2">
    <name type="scientific">Confluentibacter flavum</name>
    <dbReference type="NCBI Taxonomy" id="1909700"/>
    <lineage>
        <taxon>Bacteria</taxon>
        <taxon>Pseudomonadati</taxon>
        <taxon>Bacteroidota</taxon>
        <taxon>Flavobacteriia</taxon>
        <taxon>Flavobacteriales</taxon>
        <taxon>Flavobacteriaceae</taxon>
        <taxon>Confluentibacter</taxon>
    </lineage>
</organism>
<protein>
    <submittedName>
        <fullName evidence="1">Uncharacterized protein</fullName>
    </submittedName>
</protein>
<dbReference type="Proteomes" id="UP000233435">
    <property type="component" value="Unassembled WGS sequence"/>
</dbReference>
<dbReference type="EMBL" id="PJEO01000031">
    <property type="protein sequence ID" value="PKQ45217.1"/>
    <property type="molecule type" value="Genomic_DNA"/>
</dbReference>
<sequence length="68" mass="7802">MVYNASLNNITLSTSGFDMISGTPNIFINNNYETITLMEVPSTNNVDCEVIWVLIYVKYYGRAIWPLY</sequence>
<comment type="caution">
    <text evidence="1">The sequence shown here is derived from an EMBL/GenBank/DDBJ whole genome shotgun (WGS) entry which is preliminary data.</text>
</comment>
<evidence type="ECO:0000313" key="2">
    <source>
        <dbReference type="Proteomes" id="UP000233435"/>
    </source>
</evidence>
<accession>A0A2N3HJU5</accession>
<dbReference type="AlphaFoldDB" id="A0A2N3HJU5"/>